<keyword evidence="5 9" id="KW-1133">Transmembrane helix</keyword>
<comment type="subcellular location">
    <subcellularLocation>
        <location evidence="1">Membrane</location>
        <topology evidence="1">Multi-pass membrane protein</topology>
    </subcellularLocation>
</comment>
<dbReference type="Proteomes" id="UP001515480">
    <property type="component" value="Unassembled WGS sequence"/>
</dbReference>
<dbReference type="CDD" id="cd00038">
    <property type="entry name" value="CAP_ED"/>
    <property type="match status" value="1"/>
</dbReference>
<feature type="transmembrane region" description="Helical" evidence="9">
    <location>
        <begin position="303"/>
        <end position="320"/>
    </location>
</feature>
<dbReference type="Gene3D" id="1.10.287.70">
    <property type="match status" value="1"/>
</dbReference>
<evidence type="ECO:0000256" key="1">
    <source>
        <dbReference type="ARBA" id="ARBA00004141"/>
    </source>
</evidence>
<organism evidence="11 12">
    <name type="scientific">Prymnesium parvum</name>
    <name type="common">Toxic golden alga</name>
    <dbReference type="NCBI Taxonomy" id="97485"/>
    <lineage>
        <taxon>Eukaryota</taxon>
        <taxon>Haptista</taxon>
        <taxon>Haptophyta</taxon>
        <taxon>Prymnesiophyceae</taxon>
        <taxon>Prymnesiales</taxon>
        <taxon>Prymnesiaceae</taxon>
        <taxon>Prymnesium</taxon>
    </lineage>
</organism>
<sequence>MKVAIQRSRTHVNQSKAPIRPGLRRASTLVVLGSFKSDGSYRNGFSWDDSVSAAGSVTTSVKSALNQNGRHRCEKVIQVCVALFYLFVVPYQIGFETDVAFNTLYAIGYCFDTALVFTVISLLTGTSRAKRLEKLREMLETLTMSAEASGSKGSKKRKVSDVRWLVLLVVLPFDALFWASTSRELLPFFRLTRFGYALFHAHKAVLELESSQTVPFTLCRLVRLMSFTLLFTHVLGCAFLYLTSRPAAYHFSTAPWLAPQLASPGVGTRYLRSMYWSFISFTTAGHKDVVGEDWSHPGRNWEAFMAFLVAFVVTFAFMYMNANFTSLVIRANSRLLQYRVRLGQVNAYLRRNKVSSEVCKRVRRYFARQQQSALASDKAILQTLPTSLQKEVMRDIHARTLKLSPTLATLEPAALGQLCAVVHTVMYLPEETIIQHGDVVMEMYFLEEGAVAYLDLEEACGESGDTIPHMACQRGTPMCELGFLFGLRQEVTLEALLPSRCCVLRKHDFNALRKQLPELLARMQEAVLSRMREEADPRVEEVERTLVPSDHARNRAADLFSAAAAGRIDLVRALVHDGVSVAEIDYVGRTPLHVAAASSRLEVVEFLISVRAGLSARDHSGRTPLTDAVEAGNSYVVKALRDAGGELGWGDVVTAGKLCERVREGNMAELRLLLSCGAKVNAADYDSRVALHLAASEGSSRVCELLLAHKANVNAVDRWGGTPLYGAICEGHYAVAKELRLAGAELRFDGVKASNELCELARSGMTERLQLLLDCGCNINAADYDQRTCLHLTASVGNMPMVKKLVEMKADVNARDRFGSTPLFDAVRNGFSHVARVLTEFGGILGQTEARVSSTLCELARLGSLEKVETMLSCDVNISAADYDRRTSLHLAACEGNLPIVKMLVNSGAGVNLTDRWGNTPLFEAVREGHRAVAQFLLSRGAKLGLAETTTGNVICQYARAGKFESVEVLVSCGAKADAQNYNHTTALHVAAAEGHKGIAQTLLKLGVSSKSRNRGNRTPQEEAERAGNHWPVSFWEIWSV</sequence>
<evidence type="ECO:0000256" key="7">
    <source>
        <dbReference type="ARBA" id="ARBA00023136"/>
    </source>
</evidence>
<dbReference type="GO" id="GO:0016020">
    <property type="term" value="C:membrane"/>
    <property type="evidence" value="ECO:0007669"/>
    <property type="project" value="UniProtKB-SubCell"/>
</dbReference>
<dbReference type="Gene3D" id="2.60.120.10">
    <property type="entry name" value="Jelly Rolls"/>
    <property type="match status" value="1"/>
</dbReference>
<dbReference type="PROSITE" id="PS50042">
    <property type="entry name" value="CNMP_BINDING_3"/>
    <property type="match status" value="1"/>
</dbReference>
<feature type="repeat" description="ANK" evidence="8">
    <location>
        <begin position="785"/>
        <end position="817"/>
    </location>
</feature>
<dbReference type="Pfam" id="PF00520">
    <property type="entry name" value="Ion_trans"/>
    <property type="match status" value="1"/>
</dbReference>
<comment type="caution">
    <text evidence="11">The sequence shown here is derived from an EMBL/GenBank/DDBJ whole genome shotgun (WGS) entry which is preliminary data.</text>
</comment>
<dbReference type="Pfam" id="PF12796">
    <property type="entry name" value="Ank_2"/>
    <property type="match status" value="5"/>
</dbReference>
<evidence type="ECO:0000256" key="5">
    <source>
        <dbReference type="ARBA" id="ARBA00022989"/>
    </source>
</evidence>
<dbReference type="SUPFAM" id="SSF48403">
    <property type="entry name" value="Ankyrin repeat"/>
    <property type="match status" value="2"/>
</dbReference>
<dbReference type="PROSITE" id="PS50088">
    <property type="entry name" value="ANK_REPEAT"/>
    <property type="match status" value="7"/>
</dbReference>
<dbReference type="InterPro" id="IPR000595">
    <property type="entry name" value="cNMP-bd_dom"/>
</dbReference>
<accession>A0AB34JKH2</accession>
<dbReference type="InterPro" id="IPR045319">
    <property type="entry name" value="KAT/AKT"/>
</dbReference>
<evidence type="ECO:0000313" key="11">
    <source>
        <dbReference type="EMBL" id="KAL1521906.1"/>
    </source>
</evidence>
<feature type="transmembrane region" description="Helical" evidence="9">
    <location>
        <begin position="162"/>
        <end position="180"/>
    </location>
</feature>
<evidence type="ECO:0000256" key="3">
    <source>
        <dbReference type="ARBA" id="ARBA00022448"/>
    </source>
</evidence>
<keyword evidence="3" id="KW-0813">Transport</keyword>
<dbReference type="SMART" id="SM00100">
    <property type="entry name" value="cNMP"/>
    <property type="match status" value="1"/>
</dbReference>
<evidence type="ECO:0000256" key="2">
    <source>
        <dbReference type="ARBA" id="ARBA00007929"/>
    </source>
</evidence>
<dbReference type="InterPro" id="IPR036770">
    <property type="entry name" value="Ankyrin_rpt-contain_sf"/>
</dbReference>
<dbReference type="InterPro" id="IPR014710">
    <property type="entry name" value="RmlC-like_jellyroll"/>
</dbReference>
<keyword evidence="8" id="KW-0040">ANK repeat</keyword>
<dbReference type="SUPFAM" id="SSF51206">
    <property type="entry name" value="cAMP-binding domain-like"/>
    <property type="match status" value="1"/>
</dbReference>
<dbReference type="Gene3D" id="1.25.40.20">
    <property type="entry name" value="Ankyrin repeat-containing domain"/>
    <property type="match status" value="5"/>
</dbReference>
<dbReference type="PRINTS" id="PR01415">
    <property type="entry name" value="ANKYRIN"/>
</dbReference>
<keyword evidence="4 9" id="KW-0812">Transmembrane</keyword>
<keyword evidence="12" id="KW-1185">Reference proteome</keyword>
<feature type="repeat" description="ANK" evidence="8">
    <location>
        <begin position="587"/>
        <end position="619"/>
    </location>
</feature>
<feature type="repeat" description="ANK" evidence="8">
    <location>
        <begin position="917"/>
        <end position="949"/>
    </location>
</feature>
<feature type="repeat" description="ANK" evidence="8">
    <location>
        <begin position="983"/>
        <end position="1015"/>
    </location>
</feature>
<dbReference type="SUPFAM" id="SSF81324">
    <property type="entry name" value="Voltage-gated potassium channels"/>
    <property type="match status" value="1"/>
</dbReference>
<proteinExistence type="inferred from homology"/>
<dbReference type="GO" id="GO:0005249">
    <property type="term" value="F:voltage-gated potassium channel activity"/>
    <property type="evidence" value="ECO:0007669"/>
    <property type="project" value="InterPro"/>
</dbReference>
<feature type="domain" description="Cyclic nucleotide-binding" evidence="10">
    <location>
        <begin position="406"/>
        <end position="530"/>
    </location>
</feature>
<dbReference type="AlphaFoldDB" id="A0AB34JKH2"/>
<evidence type="ECO:0000256" key="4">
    <source>
        <dbReference type="ARBA" id="ARBA00022692"/>
    </source>
</evidence>
<protein>
    <recommendedName>
        <fullName evidence="10">Cyclic nucleotide-binding domain-containing protein</fullName>
    </recommendedName>
</protein>
<keyword evidence="6" id="KW-0406">Ion transport</keyword>
<feature type="repeat" description="ANK" evidence="8">
    <location>
        <begin position="686"/>
        <end position="718"/>
    </location>
</feature>
<comment type="similarity">
    <text evidence="2">Belongs to the potassium channel family. Plant (TC 1.A.1.4) subfamily.</text>
</comment>
<feature type="repeat" description="ANK" evidence="8">
    <location>
        <begin position="884"/>
        <end position="916"/>
    </location>
</feature>
<evidence type="ECO:0000259" key="10">
    <source>
        <dbReference type="PROSITE" id="PS50042"/>
    </source>
</evidence>
<evidence type="ECO:0000256" key="6">
    <source>
        <dbReference type="ARBA" id="ARBA00023065"/>
    </source>
</evidence>
<dbReference type="InterPro" id="IPR005821">
    <property type="entry name" value="Ion_trans_dom"/>
</dbReference>
<keyword evidence="7 9" id="KW-0472">Membrane</keyword>
<dbReference type="InterPro" id="IPR002110">
    <property type="entry name" value="Ankyrin_rpt"/>
</dbReference>
<dbReference type="PANTHER" id="PTHR45743">
    <property type="entry name" value="POTASSIUM CHANNEL AKT1"/>
    <property type="match status" value="1"/>
</dbReference>
<feature type="transmembrane region" description="Helical" evidence="9">
    <location>
        <begin position="105"/>
        <end position="126"/>
    </location>
</feature>
<evidence type="ECO:0000256" key="9">
    <source>
        <dbReference type="SAM" id="Phobius"/>
    </source>
</evidence>
<dbReference type="PROSITE" id="PS50297">
    <property type="entry name" value="ANK_REP_REGION"/>
    <property type="match status" value="6"/>
</dbReference>
<dbReference type="EMBL" id="JBGBPQ010000007">
    <property type="protein sequence ID" value="KAL1521906.1"/>
    <property type="molecule type" value="Genomic_DNA"/>
</dbReference>
<gene>
    <name evidence="11" type="ORF">AB1Y20_021556</name>
</gene>
<feature type="transmembrane region" description="Helical" evidence="9">
    <location>
        <begin position="221"/>
        <end position="242"/>
    </location>
</feature>
<name>A0AB34JKH2_PRYPA</name>
<reference evidence="11 12" key="1">
    <citation type="journal article" date="2024" name="Science">
        <title>Giant polyketide synthase enzymes in the biosynthesis of giant marine polyether toxins.</title>
        <authorList>
            <person name="Fallon T.R."/>
            <person name="Shende V.V."/>
            <person name="Wierzbicki I.H."/>
            <person name="Pendleton A.L."/>
            <person name="Watervoot N.F."/>
            <person name="Auber R.P."/>
            <person name="Gonzalez D.J."/>
            <person name="Wisecaver J.H."/>
            <person name="Moore B.S."/>
        </authorList>
    </citation>
    <scope>NUCLEOTIDE SEQUENCE [LARGE SCALE GENOMIC DNA]</scope>
    <source>
        <strain evidence="11 12">12B1</strain>
    </source>
</reference>
<dbReference type="Pfam" id="PF00027">
    <property type="entry name" value="cNMP_binding"/>
    <property type="match status" value="1"/>
</dbReference>
<evidence type="ECO:0000256" key="8">
    <source>
        <dbReference type="PROSITE-ProRule" id="PRU00023"/>
    </source>
</evidence>
<dbReference type="Gene3D" id="1.10.287.630">
    <property type="entry name" value="Helix hairpin bin"/>
    <property type="match status" value="1"/>
</dbReference>
<dbReference type="SMART" id="SM00248">
    <property type="entry name" value="ANK"/>
    <property type="match status" value="11"/>
</dbReference>
<dbReference type="PANTHER" id="PTHR45743:SF2">
    <property type="entry name" value="POTASSIUM CHANNEL AKT1"/>
    <property type="match status" value="1"/>
</dbReference>
<feature type="repeat" description="ANK" evidence="8">
    <location>
        <begin position="620"/>
        <end position="652"/>
    </location>
</feature>
<dbReference type="InterPro" id="IPR018490">
    <property type="entry name" value="cNMP-bd_dom_sf"/>
</dbReference>
<evidence type="ECO:0000313" key="12">
    <source>
        <dbReference type="Proteomes" id="UP001515480"/>
    </source>
</evidence>
<feature type="transmembrane region" description="Helical" evidence="9">
    <location>
        <begin position="76"/>
        <end position="93"/>
    </location>
</feature>